<dbReference type="RefSeq" id="XP_031861722.1">
    <property type="nucleotide sequence ID" value="XM_032004120.1"/>
</dbReference>
<feature type="compositionally biased region" description="Polar residues" evidence="1">
    <location>
        <begin position="1"/>
        <end position="11"/>
    </location>
</feature>
<evidence type="ECO:0000256" key="1">
    <source>
        <dbReference type="SAM" id="MobiDB-lite"/>
    </source>
</evidence>
<feature type="compositionally biased region" description="Pro residues" evidence="1">
    <location>
        <begin position="19"/>
        <end position="31"/>
    </location>
</feature>
<dbReference type="AlphaFoldDB" id="A0A5M6C1B4"/>
<feature type="region of interest" description="Disordered" evidence="1">
    <location>
        <begin position="321"/>
        <end position="340"/>
    </location>
</feature>
<accession>A0A5M6C1B4</accession>
<name>A0A5M6C1B4_9TREE</name>
<feature type="compositionally biased region" description="Low complexity" evidence="1">
    <location>
        <begin position="281"/>
        <end position="293"/>
    </location>
</feature>
<sequence length="340" mass="35114">MSSPGPSLTANPISLTLPLEPPPSTSIVSTPPPMPSSLFDPTTDPTLTHLLSLPSVLALSPPHQALHLARLRLILQIPTTPTYGTLSSGGGMGGWCHLCGGLRAGLGGAQRGGRGTKKGSEIDTVIAIAERDGLTGIVLGRKRKRPDPRCTTCGTLYVRPKPDPATLASFPPARKTRRLTRIASASAKAVETIAIGTASVNPEMEKEVRGGLSKEEEDSTAQLGGLGNVISANNATSPLLVSGSTSIPNKPSILEHRSLSHIPTSSPNLPTYPQPPPTKSPSPQLAGPVPKGVKAAIGAGANAAAGQGVKRKKKSGLAKLLAENKEREQVNKGQGGMWGF</sequence>
<organism evidence="2 3">
    <name type="scientific">Kwoniella shandongensis</name>
    <dbReference type="NCBI Taxonomy" id="1734106"/>
    <lineage>
        <taxon>Eukaryota</taxon>
        <taxon>Fungi</taxon>
        <taxon>Dikarya</taxon>
        <taxon>Basidiomycota</taxon>
        <taxon>Agaricomycotina</taxon>
        <taxon>Tremellomycetes</taxon>
        <taxon>Tremellales</taxon>
        <taxon>Cryptococcaceae</taxon>
        <taxon>Kwoniella</taxon>
    </lineage>
</organism>
<evidence type="ECO:0000313" key="3">
    <source>
        <dbReference type="Proteomes" id="UP000322225"/>
    </source>
</evidence>
<keyword evidence="3" id="KW-1185">Reference proteome</keyword>
<reference evidence="2" key="2">
    <citation type="submission" date="2024-01" db="EMBL/GenBank/DDBJ databases">
        <title>Comparative genomics of Cryptococcus and Kwoniella reveals pathogenesis evolution and contrasting modes of karyotype evolution via chromosome fusion or intercentromeric recombination.</title>
        <authorList>
            <person name="Coelho M.A."/>
            <person name="David-Palma M."/>
            <person name="Shea T."/>
            <person name="Bowers K."/>
            <person name="McGinley-Smith S."/>
            <person name="Mohammad A.W."/>
            <person name="Gnirke A."/>
            <person name="Yurkov A.M."/>
            <person name="Nowrousian M."/>
            <person name="Sun S."/>
            <person name="Cuomo C.A."/>
            <person name="Heitman J."/>
        </authorList>
    </citation>
    <scope>NUCLEOTIDE SEQUENCE</scope>
    <source>
        <strain evidence="2">CBS 12478</strain>
    </source>
</reference>
<dbReference type="EMBL" id="CP144057">
    <property type="protein sequence ID" value="WWD19671.1"/>
    <property type="molecule type" value="Genomic_DNA"/>
</dbReference>
<proteinExistence type="predicted"/>
<reference evidence="2" key="1">
    <citation type="submission" date="2017-08" db="EMBL/GenBank/DDBJ databases">
        <authorList>
            <person name="Cuomo C."/>
            <person name="Billmyre B."/>
            <person name="Heitman J."/>
        </authorList>
    </citation>
    <scope>NUCLEOTIDE SEQUENCE</scope>
    <source>
        <strain evidence="2">CBS 12478</strain>
    </source>
</reference>
<dbReference type="GeneID" id="43588253"/>
<gene>
    <name evidence="2" type="ORF">CI109_104133</name>
</gene>
<evidence type="ECO:0000313" key="2">
    <source>
        <dbReference type="EMBL" id="WWD19671.1"/>
    </source>
</evidence>
<feature type="compositionally biased region" description="Basic and acidic residues" evidence="1">
    <location>
        <begin position="203"/>
        <end position="214"/>
    </location>
</feature>
<feature type="region of interest" description="Disordered" evidence="1">
    <location>
        <begin position="1"/>
        <end position="31"/>
    </location>
</feature>
<dbReference type="OrthoDB" id="2597000at2759"/>
<dbReference type="Proteomes" id="UP000322225">
    <property type="component" value="Chromosome 7"/>
</dbReference>
<feature type="region of interest" description="Disordered" evidence="1">
    <location>
        <begin position="260"/>
        <end position="293"/>
    </location>
</feature>
<protein>
    <submittedName>
        <fullName evidence="2">Uncharacterized protein</fullName>
    </submittedName>
</protein>
<feature type="compositionally biased region" description="Pro residues" evidence="1">
    <location>
        <begin position="270"/>
        <end position="280"/>
    </location>
</feature>
<dbReference type="KEGG" id="ksn:43588253"/>
<feature type="region of interest" description="Disordered" evidence="1">
    <location>
        <begin position="201"/>
        <end position="220"/>
    </location>
</feature>